<keyword evidence="5" id="KW-0812">Transmembrane</keyword>
<evidence type="ECO:0000256" key="8">
    <source>
        <dbReference type="ARBA" id="ARBA00023010"/>
    </source>
</evidence>
<keyword evidence="4" id="KW-1003">Cell membrane</keyword>
<dbReference type="GO" id="GO:0015031">
    <property type="term" value="P:protein transport"/>
    <property type="evidence" value="ECO:0007669"/>
    <property type="project" value="UniProtKB-KW"/>
</dbReference>
<evidence type="ECO:0000256" key="1">
    <source>
        <dbReference type="ARBA" id="ARBA00004162"/>
    </source>
</evidence>
<feature type="region of interest" description="Disordered" evidence="10">
    <location>
        <begin position="95"/>
        <end position="122"/>
    </location>
</feature>
<evidence type="ECO:0000256" key="5">
    <source>
        <dbReference type="ARBA" id="ARBA00022692"/>
    </source>
</evidence>
<evidence type="ECO:0000256" key="7">
    <source>
        <dbReference type="ARBA" id="ARBA00022989"/>
    </source>
</evidence>
<keyword evidence="9" id="KW-0472">Membrane</keyword>
<comment type="similarity">
    <text evidence="2">Belongs to the YajC family.</text>
</comment>
<evidence type="ECO:0000256" key="4">
    <source>
        <dbReference type="ARBA" id="ARBA00022475"/>
    </source>
</evidence>
<dbReference type="Proteomes" id="UP001254770">
    <property type="component" value="Unassembled WGS sequence"/>
</dbReference>
<accession>A0AAP5KJR3</accession>
<proteinExistence type="inferred from homology"/>
<evidence type="ECO:0000313" key="12">
    <source>
        <dbReference type="Proteomes" id="UP001254770"/>
    </source>
</evidence>
<feature type="compositionally biased region" description="Basic and acidic residues" evidence="10">
    <location>
        <begin position="111"/>
        <end position="122"/>
    </location>
</feature>
<dbReference type="GO" id="GO:0005886">
    <property type="term" value="C:plasma membrane"/>
    <property type="evidence" value="ECO:0007669"/>
    <property type="project" value="UniProtKB-SubCell"/>
</dbReference>
<keyword evidence="3" id="KW-0813">Transport</keyword>
<dbReference type="PANTHER" id="PTHR33909">
    <property type="entry name" value="SEC TRANSLOCON ACCESSORY COMPLEX SUBUNIT YAJC"/>
    <property type="match status" value="1"/>
</dbReference>
<name>A0AAP5KJR3_9ENTE</name>
<organism evidence="11 12">
    <name type="scientific">Enterococcus raffinosus</name>
    <dbReference type="NCBI Taxonomy" id="71452"/>
    <lineage>
        <taxon>Bacteria</taxon>
        <taxon>Bacillati</taxon>
        <taxon>Bacillota</taxon>
        <taxon>Bacilli</taxon>
        <taxon>Lactobacillales</taxon>
        <taxon>Enterococcaceae</taxon>
        <taxon>Enterococcus</taxon>
    </lineage>
</organism>
<reference evidence="11" key="1">
    <citation type="submission" date="2023-03" db="EMBL/GenBank/DDBJ databases">
        <authorList>
            <person name="Shen W."/>
            <person name="Cai J."/>
        </authorList>
    </citation>
    <scope>NUCLEOTIDE SEQUENCE</scope>
    <source>
        <strain evidence="11">Y15</strain>
    </source>
</reference>
<keyword evidence="7" id="KW-1133">Transmembrane helix</keyword>
<dbReference type="PANTHER" id="PTHR33909:SF1">
    <property type="entry name" value="SEC TRANSLOCON ACCESSORY COMPLEX SUBUNIT YAJC"/>
    <property type="match status" value="1"/>
</dbReference>
<dbReference type="EMBL" id="JARPXL010000002">
    <property type="protein sequence ID" value="MDT2543283.1"/>
    <property type="molecule type" value="Genomic_DNA"/>
</dbReference>
<evidence type="ECO:0000256" key="10">
    <source>
        <dbReference type="SAM" id="MobiDB-lite"/>
    </source>
</evidence>
<dbReference type="AlphaFoldDB" id="A0AAP5KJR3"/>
<comment type="caution">
    <text evidence="11">The sequence shown here is derived from an EMBL/GenBank/DDBJ whole genome shotgun (WGS) entry which is preliminary data.</text>
</comment>
<evidence type="ECO:0000256" key="6">
    <source>
        <dbReference type="ARBA" id="ARBA00022927"/>
    </source>
</evidence>
<keyword evidence="8" id="KW-0811">Translocation</keyword>
<evidence type="ECO:0000313" key="11">
    <source>
        <dbReference type="EMBL" id="MDT2543283.1"/>
    </source>
</evidence>
<dbReference type="GeneID" id="67038859"/>
<dbReference type="Pfam" id="PF02699">
    <property type="entry name" value="YajC"/>
    <property type="match status" value="1"/>
</dbReference>
<evidence type="ECO:0000256" key="3">
    <source>
        <dbReference type="ARBA" id="ARBA00022448"/>
    </source>
</evidence>
<protein>
    <submittedName>
        <fullName evidence="11">Preprotein translocase subunit YajC</fullName>
    </submittedName>
</protein>
<keyword evidence="6" id="KW-0653">Protein transport</keyword>
<gene>
    <name evidence="11" type="primary">yajC</name>
    <name evidence="11" type="ORF">P7D69_02845</name>
</gene>
<dbReference type="PRINTS" id="PR01853">
    <property type="entry name" value="YAJCTRNLCASE"/>
</dbReference>
<sequence length="122" mass="13563">MGNFSMIILLVLMLGMFFMMNRSQKKQQQERQSLLDAMKVGDSVVTIGGLHGVISEINNNDKTVTLDCEGIYLVFDRSSIRTVKSGVRPAAAPVETEVVEPETTEPTETVVEEKPEDKTEDK</sequence>
<dbReference type="SMART" id="SM01323">
    <property type="entry name" value="YajC"/>
    <property type="match status" value="1"/>
</dbReference>
<comment type="subcellular location">
    <subcellularLocation>
        <location evidence="1">Cell membrane</location>
        <topology evidence="1">Single-pass membrane protein</topology>
    </subcellularLocation>
</comment>
<evidence type="ECO:0000256" key="9">
    <source>
        <dbReference type="ARBA" id="ARBA00023136"/>
    </source>
</evidence>
<evidence type="ECO:0000256" key="2">
    <source>
        <dbReference type="ARBA" id="ARBA00006742"/>
    </source>
</evidence>
<dbReference type="RefSeq" id="WP_245001275.1">
    <property type="nucleotide sequence ID" value="NZ_CP072888.1"/>
</dbReference>
<dbReference type="NCBIfam" id="TIGR00739">
    <property type="entry name" value="yajC"/>
    <property type="match status" value="1"/>
</dbReference>
<dbReference type="InterPro" id="IPR003849">
    <property type="entry name" value="Preprotein_translocase_YajC"/>
</dbReference>